<keyword evidence="5" id="KW-1185">Reference proteome</keyword>
<accession>A0A8H4N6D5</accession>
<evidence type="ECO:0000313" key="5">
    <source>
        <dbReference type="Proteomes" id="UP000572817"/>
    </source>
</evidence>
<dbReference type="InterPro" id="IPR051164">
    <property type="entry name" value="NmrA-like_oxidored"/>
</dbReference>
<feature type="domain" description="NmrA-like" evidence="3">
    <location>
        <begin position="3"/>
        <end position="67"/>
    </location>
</feature>
<evidence type="ECO:0000256" key="1">
    <source>
        <dbReference type="ARBA" id="ARBA00006328"/>
    </source>
</evidence>
<evidence type="ECO:0000256" key="2">
    <source>
        <dbReference type="ARBA" id="ARBA00022857"/>
    </source>
</evidence>
<dbReference type="PANTHER" id="PTHR42748:SF25">
    <property type="entry name" value="NMRA FAMILY PROTEIN"/>
    <property type="match status" value="1"/>
</dbReference>
<gene>
    <name evidence="4" type="ORF">GTA08_BOTSDO04662</name>
</gene>
<dbReference type="InterPro" id="IPR036291">
    <property type="entry name" value="NAD(P)-bd_dom_sf"/>
</dbReference>
<dbReference type="OrthoDB" id="9997102at2759"/>
<comment type="similarity">
    <text evidence="1">Belongs to the NmrA-type oxidoreductase family.</text>
</comment>
<dbReference type="Gene3D" id="3.40.50.720">
    <property type="entry name" value="NAD(P)-binding Rossmann-like Domain"/>
    <property type="match status" value="2"/>
</dbReference>
<reference evidence="4" key="1">
    <citation type="submission" date="2020-04" db="EMBL/GenBank/DDBJ databases">
        <title>Genome Assembly and Annotation of Botryosphaeria dothidea sdau 11-99, a Latent Pathogen of Apple Fruit Ring Rot in China.</title>
        <authorList>
            <person name="Yu C."/>
            <person name="Diao Y."/>
            <person name="Lu Q."/>
            <person name="Zhao J."/>
            <person name="Cui S."/>
            <person name="Peng C."/>
            <person name="He B."/>
            <person name="Liu H."/>
        </authorList>
    </citation>
    <scope>NUCLEOTIDE SEQUENCE [LARGE SCALE GENOMIC DNA]</scope>
    <source>
        <strain evidence="4">Sdau11-99</strain>
    </source>
</reference>
<sequence length="289" mass="31539">MSRALLITGATGKQGGSVIDALLSRRSPNFTILALTRDAQSASAERLSAKSPSIKLLEGNLNDVPALFASAKELAAPHPLWGVYSVQASMGKGVTLEDESSVERGGDARSWENPTSVPHFVTKHEIERHLHNSTADGKSDMGWTILRPSIFMDNLVPGFASKVFMTTVRDTLGDKPLQWVATSDIGVFAAMAFEQPEQWNKKAVGLAGDVLTFQQLSQKFEDVTGSPAGTTFGLLGKALKHRVSIVGTMVQWFKDEGYKADIPQIKKAYPEMMDLETWLRTKSAFVQRS</sequence>
<protein>
    <submittedName>
        <fullName evidence="4">NmrA-like family domain-containing protein</fullName>
    </submittedName>
</protein>
<comment type="caution">
    <text evidence="4">The sequence shown here is derived from an EMBL/GenBank/DDBJ whole genome shotgun (WGS) entry which is preliminary data.</text>
</comment>
<proteinExistence type="inferred from homology"/>
<dbReference type="AlphaFoldDB" id="A0A8H4N6D5"/>
<feature type="domain" description="NmrA-like" evidence="3">
    <location>
        <begin position="115"/>
        <end position="279"/>
    </location>
</feature>
<evidence type="ECO:0000259" key="3">
    <source>
        <dbReference type="Pfam" id="PF05368"/>
    </source>
</evidence>
<dbReference type="Proteomes" id="UP000572817">
    <property type="component" value="Unassembled WGS sequence"/>
</dbReference>
<keyword evidence="2" id="KW-0521">NADP</keyword>
<dbReference type="PANTHER" id="PTHR42748">
    <property type="entry name" value="NITROGEN METABOLITE REPRESSION PROTEIN NMRA FAMILY MEMBER"/>
    <property type="match status" value="1"/>
</dbReference>
<organism evidence="4 5">
    <name type="scientific">Botryosphaeria dothidea</name>
    <dbReference type="NCBI Taxonomy" id="55169"/>
    <lineage>
        <taxon>Eukaryota</taxon>
        <taxon>Fungi</taxon>
        <taxon>Dikarya</taxon>
        <taxon>Ascomycota</taxon>
        <taxon>Pezizomycotina</taxon>
        <taxon>Dothideomycetes</taxon>
        <taxon>Dothideomycetes incertae sedis</taxon>
        <taxon>Botryosphaeriales</taxon>
        <taxon>Botryosphaeriaceae</taxon>
        <taxon>Botryosphaeria</taxon>
    </lineage>
</organism>
<evidence type="ECO:0000313" key="4">
    <source>
        <dbReference type="EMBL" id="KAF4307586.1"/>
    </source>
</evidence>
<name>A0A8H4N6D5_9PEZI</name>
<dbReference type="SUPFAM" id="SSF51735">
    <property type="entry name" value="NAD(P)-binding Rossmann-fold domains"/>
    <property type="match status" value="1"/>
</dbReference>
<dbReference type="InterPro" id="IPR008030">
    <property type="entry name" value="NmrA-like"/>
</dbReference>
<dbReference type="EMBL" id="WWBZ02000022">
    <property type="protein sequence ID" value="KAF4307586.1"/>
    <property type="molecule type" value="Genomic_DNA"/>
</dbReference>
<dbReference type="GO" id="GO:0005634">
    <property type="term" value="C:nucleus"/>
    <property type="evidence" value="ECO:0007669"/>
    <property type="project" value="TreeGrafter"/>
</dbReference>
<dbReference type="Pfam" id="PF05368">
    <property type="entry name" value="NmrA"/>
    <property type="match status" value="2"/>
</dbReference>